<comment type="caution">
    <text evidence="4">The sequence shown here is derived from an EMBL/GenBank/DDBJ whole genome shotgun (WGS) entry which is preliminary data.</text>
</comment>
<dbReference type="GO" id="GO:0003993">
    <property type="term" value="F:acid phosphatase activity"/>
    <property type="evidence" value="ECO:0007669"/>
    <property type="project" value="UniProtKB-EC"/>
</dbReference>
<evidence type="ECO:0000256" key="1">
    <source>
        <dbReference type="ARBA" id="ARBA00000032"/>
    </source>
</evidence>
<dbReference type="PROSITE" id="PS00616">
    <property type="entry name" value="HIS_ACID_PHOSPHAT_1"/>
    <property type="match status" value="2"/>
</dbReference>
<accession>A0A4U5NZD8</accession>
<protein>
    <recommendedName>
        <fullName evidence="6">Acid phosphatase</fullName>
    </recommendedName>
</protein>
<evidence type="ECO:0000313" key="5">
    <source>
        <dbReference type="Proteomes" id="UP000298663"/>
    </source>
</evidence>
<dbReference type="CDD" id="cd07061">
    <property type="entry name" value="HP_HAP_like"/>
    <property type="match status" value="2"/>
</dbReference>
<dbReference type="InterPro" id="IPR029033">
    <property type="entry name" value="His_PPase_superfam"/>
</dbReference>
<dbReference type="PANTHER" id="PTHR11567">
    <property type="entry name" value="ACID PHOSPHATASE-RELATED"/>
    <property type="match status" value="1"/>
</dbReference>
<dbReference type="InterPro" id="IPR033379">
    <property type="entry name" value="Acid_Pase_AS"/>
</dbReference>
<name>A0A4U5NZD8_STECR</name>
<organism evidence="4 5">
    <name type="scientific">Steinernema carpocapsae</name>
    <name type="common">Entomopathogenic nematode</name>
    <dbReference type="NCBI Taxonomy" id="34508"/>
    <lineage>
        <taxon>Eukaryota</taxon>
        <taxon>Metazoa</taxon>
        <taxon>Ecdysozoa</taxon>
        <taxon>Nematoda</taxon>
        <taxon>Chromadorea</taxon>
        <taxon>Rhabditida</taxon>
        <taxon>Tylenchina</taxon>
        <taxon>Panagrolaimomorpha</taxon>
        <taxon>Strongyloidoidea</taxon>
        <taxon>Steinernematidae</taxon>
        <taxon>Steinernema</taxon>
    </lineage>
</organism>
<sequence length="732" mass="84315">MPARDQMLIFGFLFILALSCYAKELLQIQAIWRHGDRPPTETYPTDPNQESAWPVKWGELTTRGMWQQFQQGQKLKKEYSDNLKFICSKYDPDQIYVRSTDVHRTLASAYSNLAGFYSHSNGTYPNKAAWPSHWTPVPVHTVPQHLDVLMRGSADCPRLDQITAKLMNHRKIKALFRNNKAFINMLEAKTKLNLNETLELYSLWNIIYCEKLHNMTIPSWITNNVYKRVTALGSPGFDYVFGEAAYGIPENVELVKLRSGYFTNHLIETMKKRLNGTDKRPYYAYSGHDYTVGGLLRTLGAKKKLFGNFIADYSSTVVLELWKVDQGKPHVRVRFSANAESPFVTITDKVVGCPKKEFCPLDTFIRHRKKYLLTDYAKGMWLHHVLIWTFLLATVVSGDELLQIQAIWRHGDRPPNDVYPTDPHKENAWPVKFGELTPRGMWQHFQQGKNLKREYSDKLKFISAKYDPDQIYVRSTDKSRTLASAYSNLAGFYSDSNGPYPNNAVWPSHWIPVPVHTVPQEIDLLMRGQKNCPRQNQLLAELFNHQKIKDMFMHNQDFINMLQNKTQSNLTNVQDMYHLWNILHCENVNGLAFPSWITPDMVRLRSGYFTNHLIEMMKKRLNGSDTRPYYAYSGHDSTVGGLLRTLGAKKELLGDFTADYASTVVLELWKLDQGKPHVRLRFSANAESPFVTITDKVVGCPKAEFCPLDSFIQNRMAYLLTDYAKVCAAKND</sequence>
<feature type="chain" id="PRO_5020599124" description="Acid phosphatase" evidence="3">
    <location>
        <begin position="23"/>
        <end position="732"/>
    </location>
</feature>
<gene>
    <name evidence="4" type="ORF">L596_013170</name>
</gene>
<dbReference type="OrthoDB" id="258392at2759"/>
<dbReference type="Gene3D" id="3.40.50.1240">
    <property type="entry name" value="Phosphoglycerate mutase-like"/>
    <property type="match status" value="2"/>
</dbReference>
<feature type="signal peptide" evidence="3">
    <location>
        <begin position="1"/>
        <end position="22"/>
    </location>
</feature>
<evidence type="ECO:0000256" key="3">
    <source>
        <dbReference type="SAM" id="SignalP"/>
    </source>
</evidence>
<dbReference type="AlphaFoldDB" id="A0A4U5NZD8"/>
<dbReference type="PROSITE" id="PS51257">
    <property type="entry name" value="PROKAR_LIPOPROTEIN"/>
    <property type="match status" value="1"/>
</dbReference>
<dbReference type="EMBL" id="AZBU02000003">
    <property type="protein sequence ID" value="TKR89006.1"/>
    <property type="molecule type" value="Genomic_DNA"/>
</dbReference>
<evidence type="ECO:0008006" key="6">
    <source>
        <dbReference type="Google" id="ProtNLM"/>
    </source>
</evidence>
<evidence type="ECO:0000313" key="4">
    <source>
        <dbReference type="EMBL" id="TKR89006.1"/>
    </source>
</evidence>
<reference evidence="4 5" key="2">
    <citation type="journal article" date="2019" name="G3 (Bethesda)">
        <title>Hybrid Assembly of the Genome of the Entomopathogenic Nematode Steinernema carpocapsae Identifies the X-Chromosome.</title>
        <authorList>
            <person name="Serra L."/>
            <person name="Macchietto M."/>
            <person name="Macias-Munoz A."/>
            <person name="McGill C.J."/>
            <person name="Rodriguez I.M."/>
            <person name="Rodriguez B."/>
            <person name="Murad R."/>
            <person name="Mortazavi A."/>
        </authorList>
    </citation>
    <scope>NUCLEOTIDE SEQUENCE [LARGE SCALE GENOMIC DNA]</scope>
    <source>
        <strain evidence="4 5">ALL</strain>
    </source>
</reference>
<proteinExistence type="inferred from homology"/>
<dbReference type="Pfam" id="PF00328">
    <property type="entry name" value="His_Phos_2"/>
    <property type="match status" value="2"/>
</dbReference>
<dbReference type="InterPro" id="IPR050645">
    <property type="entry name" value="Histidine_acid_phosphatase"/>
</dbReference>
<evidence type="ECO:0000256" key="2">
    <source>
        <dbReference type="ARBA" id="ARBA00005375"/>
    </source>
</evidence>
<dbReference type="STRING" id="34508.A0A4U5NZD8"/>
<reference evidence="4 5" key="1">
    <citation type="journal article" date="2015" name="Genome Biol.">
        <title>Comparative genomics of Steinernema reveals deeply conserved gene regulatory networks.</title>
        <authorList>
            <person name="Dillman A.R."/>
            <person name="Macchietto M."/>
            <person name="Porter C.F."/>
            <person name="Rogers A."/>
            <person name="Williams B."/>
            <person name="Antoshechkin I."/>
            <person name="Lee M.M."/>
            <person name="Goodwin Z."/>
            <person name="Lu X."/>
            <person name="Lewis E.E."/>
            <person name="Goodrich-Blair H."/>
            <person name="Stock S.P."/>
            <person name="Adams B.J."/>
            <person name="Sternberg P.W."/>
            <person name="Mortazavi A."/>
        </authorList>
    </citation>
    <scope>NUCLEOTIDE SEQUENCE [LARGE SCALE GENOMIC DNA]</scope>
    <source>
        <strain evidence="4 5">ALL</strain>
    </source>
</reference>
<dbReference type="PANTHER" id="PTHR11567:SF210">
    <property type="entry name" value="ACID PHOSPHATASE 5-RELATED"/>
    <property type="match status" value="1"/>
</dbReference>
<dbReference type="Proteomes" id="UP000298663">
    <property type="component" value="Unassembled WGS sequence"/>
</dbReference>
<keyword evidence="5" id="KW-1185">Reference proteome</keyword>
<dbReference type="SUPFAM" id="SSF53254">
    <property type="entry name" value="Phosphoglycerate mutase-like"/>
    <property type="match status" value="2"/>
</dbReference>
<comment type="similarity">
    <text evidence="2">Belongs to the histidine acid phosphatase family.</text>
</comment>
<keyword evidence="3" id="KW-0732">Signal</keyword>
<comment type="catalytic activity">
    <reaction evidence="1">
        <text>a phosphate monoester + H2O = an alcohol + phosphate</text>
        <dbReference type="Rhea" id="RHEA:15017"/>
        <dbReference type="ChEBI" id="CHEBI:15377"/>
        <dbReference type="ChEBI" id="CHEBI:30879"/>
        <dbReference type="ChEBI" id="CHEBI:43474"/>
        <dbReference type="ChEBI" id="CHEBI:67140"/>
        <dbReference type="EC" id="3.1.3.2"/>
    </reaction>
</comment>
<dbReference type="InterPro" id="IPR000560">
    <property type="entry name" value="His_Pase_clade-2"/>
</dbReference>